<dbReference type="GO" id="GO:0002189">
    <property type="term" value="C:ribose phosphate diphosphokinase complex"/>
    <property type="evidence" value="ECO:0007669"/>
    <property type="project" value="TreeGrafter"/>
</dbReference>
<dbReference type="OrthoDB" id="324294at2"/>
<reference evidence="9" key="1">
    <citation type="submission" date="2015-05" db="EMBL/GenBank/DDBJ databases">
        <title>The complete genome of Altererythrobacter atlanticus strain 26DY36.</title>
        <authorList>
            <person name="Wu Y.-H."/>
            <person name="Cheng H."/>
            <person name="Wu X.-W."/>
        </authorList>
    </citation>
    <scope>NUCLEOTIDE SEQUENCE [LARGE SCALE GENOMIC DNA]</scope>
    <source>
        <strain evidence="9">26DY36</strain>
    </source>
</reference>
<dbReference type="SMART" id="SM01400">
    <property type="entry name" value="Pribosyltran_N"/>
    <property type="match status" value="1"/>
</dbReference>
<dbReference type="CDD" id="cd06223">
    <property type="entry name" value="PRTases_typeI"/>
    <property type="match status" value="1"/>
</dbReference>
<dbReference type="Proteomes" id="UP000034392">
    <property type="component" value="Chromosome"/>
</dbReference>
<dbReference type="PATRIC" id="fig|1267766.3.peg.2549"/>
<evidence type="ECO:0000256" key="5">
    <source>
        <dbReference type="ARBA" id="ARBA00022777"/>
    </source>
</evidence>
<dbReference type="RefSeq" id="WP_046904077.1">
    <property type="nucleotide sequence ID" value="NZ_CP011452.2"/>
</dbReference>
<dbReference type="SUPFAM" id="SSF53271">
    <property type="entry name" value="PRTase-like"/>
    <property type="match status" value="2"/>
</dbReference>
<proteinExistence type="inferred from homology"/>
<dbReference type="AlphaFoldDB" id="A0A0F7KT20"/>
<dbReference type="InterPro" id="IPR029099">
    <property type="entry name" value="Pribosyltran_N"/>
</dbReference>
<evidence type="ECO:0000256" key="4">
    <source>
        <dbReference type="ARBA" id="ARBA00022741"/>
    </source>
</evidence>
<keyword evidence="5" id="KW-0418">Kinase</keyword>
<dbReference type="PANTHER" id="PTHR10210:SF32">
    <property type="entry name" value="RIBOSE-PHOSPHATE PYROPHOSPHOKINASE 2"/>
    <property type="match status" value="1"/>
</dbReference>
<dbReference type="NCBIfam" id="NF005537">
    <property type="entry name" value="PRK07199.1"/>
    <property type="match status" value="1"/>
</dbReference>
<dbReference type="GO" id="GO:0000287">
    <property type="term" value="F:magnesium ion binding"/>
    <property type="evidence" value="ECO:0007669"/>
    <property type="project" value="InterPro"/>
</dbReference>
<evidence type="ECO:0000256" key="6">
    <source>
        <dbReference type="ARBA" id="ARBA00022840"/>
    </source>
</evidence>
<dbReference type="InterPro" id="IPR005946">
    <property type="entry name" value="Rib-P_diPkinase"/>
</dbReference>
<dbReference type="PANTHER" id="PTHR10210">
    <property type="entry name" value="RIBOSE-PHOSPHATE DIPHOSPHOKINASE FAMILY MEMBER"/>
    <property type="match status" value="1"/>
</dbReference>
<dbReference type="FunFam" id="3.40.50.2020:FF:000014">
    <property type="entry name" value="Ribose-phosphate pyrophosphokinase 1"/>
    <property type="match status" value="1"/>
</dbReference>
<dbReference type="GO" id="GO:0006164">
    <property type="term" value="P:purine nucleotide biosynthetic process"/>
    <property type="evidence" value="ECO:0007669"/>
    <property type="project" value="TreeGrafter"/>
</dbReference>
<dbReference type="GO" id="GO:0004749">
    <property type="term" value="F:ribose phosphate diphosphokinase activity"/>
    <property type="evidence" value="ECO:0007669"/>
    <property type="project" value="UniProtKB-EC"/>
</dbReference>
<comment type="catalytic activity">
    <reaction evidence="7">
        <text>D-ribose 5-phosphate + ATP = 5-phospho-alpha-D-ribose 1-diphosphate + AMP + H(+)</text>
        <dbReference type="Rhea" id="RHEA:15609"/>
        <dbReference type="ChEBI" id="CHEBI:15378"/>
        <dbReference type="ChEBI" id="CHEBI:30616"/>
        <dbReference type="ChEBI" id="CHEBI:58017"/>
        <dbReference type="ChEBI" id="CHEBI:78346"/>
        <dbReference type="ChEBI" id="CHEBI:456215"/>
        <dbReference type="EC" id="2.7.6.1"/>
    </reaction>
</comment>
<dbReference type="STRING" id="1267766.WYH_02518"/>
<dbReference type="GO" id="GO:0005524">
    <property type="term" value="F:ATP binding"/>
    <property type="evidence" value="ECO:0007669"/>
    <property type="project" value="UniProtKB-KW"/>
</dbReference>
<dbReference type="GO" id="GO:0005737">
    <property type="term" value="C:cytoplasm"/>
    <property type="evidence" value="ECO:0007669"/>
    <property type="project" value="TreeGrafter"/>
</dbReference>
<gene>
    <name evidence="9" type="primary">prs_2</name>
    <name evidence="9" type="ORF">WYH_02518</name>
</gene>
<keyword evidence="10" id="KW-1185">Reference proteome</keyword>
<keyword evidence="2 9" id="KW-0808">Transferase</keyword>
<dbReference type="InterPro" id="IPR000836">
    <property type="entry name" value="PRTase_dom"/>
</dbReference>
<evidence type="ECO:0000256" key="8">
    <source>
        <dbReference type="RuleBase" id="RU004324"/>
    </source>
</evidence>
<sequence length="305" mass="32866">MSRVVFSLSAAPGMAEGLARCFEADLGELETRRFPDGETYLRIATPVSGRDVVLLCTLDRPDAKIAPLLFAADALRDQGARSIALVAPYLAYMRQDKAFNPGEAITSMSFSRLLSFYFDFLVTVDPHLHRIDNLDEIYSVPSKVVPAAPAIADWLKANIPDAFVIGPDEESEQWVLDVADRAGIPSAVLEKKRWGDFDVAISGGSLPDMDDKQPVIIDDIASSARTLVETVKLLLKAGTQPPVCVVVHPIFAGDAYDELLQAGAKRVISVNAIAHPTNAVDISPALAEALCAWSVQNDELIGAGH</sequence>
<dbReference type="NCBIfam" id="TIGR01251">
    <property type="entry name" value="ribP_PPkin"/>
    <property type="match status" value="1"/>
</dbReference>
<evidence type="ECO:0000256" key="1">
    <source>
        <dbReference type="ARBA" id="ARBA00013247"/>
    </source>
</evidence>
<keyword evidence="3 8" id="KW-0545">Nucleotide biosynthesis</keyword>
<evidence type="ECO:0000313" key="9">
    <source>
        <dbReference type="EMBL" id="AKH43548.1"/>
    </source>
</evidence>
<keyword evidence="6" id="KW-0067">ATP-binding</keyword>
<accession>A0A0F7KT20</accession>
<dbReference type="Gene3D" id="3.40.50.2020">
    <property type="match status" value="2"/>
</dbReference>
<evidence type="ECO:0000256" key="2">
    <source>
        <dbReference type="ARBA" id="ARBA00022679"/>
    </source>
</evidence>
<dbReference type="Pfam" id="PF13793">
    <property type="entry name" value="Pribosyltran_N"/>
    <property type="match status" value="1"/>
</dbReference>
<comment type="similarity">
    <text evidence="8">Belongs to the ribose-phosphate pyrophosphokinase family.</text>
</comment>
<keyword evidence="4" id="KW-0547">Nucleotide-binding</keyword>
<dbReference type="GO" id="GO:0016301">
    <property type="term" value="F:kinase activity"/>
    <property type="evidence" value="ECO:0007669"/>
    <property type="project" value="UniProtKB-KW"/>
</dbReference>
<dbReference type="EMBL" id="CP011452">
    <property type="protein sequence ID" value="AKH43548.1"/>
    <property type="molecule type" value="Genomic_DNA"/>
</dbReference>
<dbReference type="GO" id="GO:0006015">
    <property type="term" value="P:5-phosphoribose 1-diphosphate biosynthetic process"/>
    <property type="evidence" value="ECO:0007669"/>
    <property type="project" value="TreeGrafter"/>
</dbReference>
<evidence type="ECO:0000256" key="7">
    <source>
        <dbReference type="ARBA" id="ARBA00049535"/>
    </source>
</evidence>
<evidence type="ECO:0000313" key="10">
    <source>
        <dbReference type="Proteomes" id="UP000034392"/>
    </source>
</evidence>
<organism evidence="9 10">
    <name type="scientific">Croceibacterium atlanticum</name>
    <dbReference type="NCBI Taxonomy" id="1267766"/>
    <lineage>
        <taxon>Bacteria</taxon>
        <taxon>Pseudomonadati</taxon>
        <taxon>Pseudomonadota</taxon>
        <taxon>Alphaproteobacteria</taxon>
        <taxon>Sphingomonadales</taxon>
        <taxon>Erythrobacteraceae</taxon>
        <taxon>Croceibacterium</taxon>
    </lineage>
</organism>
<evidence type="ECO:0000256" key="3">
    <source>
        <dbReference type="ARBA" id="ARBA00022727"/>
    </source>
</evidence>
<protein>
    <recommendedName>
        <fullName evidence="1">ribose-phosphate diphosphokinase</fullName>
        <ecNumber evidence="1">2.7.6.1</ecNumber>
    </recommendedName>
</protein>
<name>A0A0F7KT20_9SPHN</name>
<dbReference type="EC" id="2.7.6.1" evidence="1"/>
<dbReference type="KEGG" id="aay:WYH_02518"/>
<dbReference type="Pfam" id="PF00156">
    <property type="entry name" value="Pribosyltran"/>
    <property type="match status" value="1"/>
</dbReference>
<dbReference type="InterPro" id="IPR029057">
    <property type="entry name" value="PRTase-like"/>
</dbReference>